<comment type="caution">
    <text evidence="1">The sequence shown here is derived from an EMBL/GenBank/DDBJ whole genome shotgun (WGS) entry which is preliminary data.</text>
</comment>
<reference evidence="1 2" key="1">
    <citation type="submission" date="2024-05" db="EMBL/GenBank/DDBJ databases">
        <authorList>
            <person name="Park S."/>
        </authorList>
    </citation>
    <scope>NUCLEOTIDE SEQUENCE [LARGE SCALE GENOMIC DNA]</scope>
    <source>
        <strain evidence="1 2">DGU5</strain>
    </source>
</reference>
<evidence type="ECO:0000313" key="2">
    <source>
        <dbReference type="Proteomes" id="UP001484535"/>
    </source>
</evidence>
<dbReference type="Proteomes" id="UP001484535">
    <property type="component" value="Unassembled WGS sequence"/>
</dbReference>
<evidence type="ECO:0000313" key="1">
    <source>
        <dbReference type="EMBL" id="MEN7536462.1"/>
    </source>
</evidence>
<dbReference type="RefSeq" id="WP_346783894.1">
    <property type="nucleotide sequence ID" value="NZ_JBDLBR010000001.1"/>
</dbReference>
<name>A0ABV0CUY5_9SPHN</name>
<protein>
    <submittedName>
        <fullName evidence="1">Uncharacterized protein</fullName>
    </submittedName>
</protein>
<sequence length="195" mass="22595">MQPVKQREYYTFVVGPQANWTDGDDQRFQVRMPASYVELTPEQMRQDKIEVGQFTFAVRYPSGEPVPHDQLAGRDVVLLTVSWDPGGAVEQRIDGSWQNYYSRYNVAVEDDYNMRQFKAPEVYDDSRLFVDKDQKTMIECKHIMGKKLMPCRLLHNDGGHVTIGASFSRELLSDWHDIVALSRELIQVSDLEMEN</sequence>
<gene>
    <name evidence="1" type="ORF">ABDJ38_04685</name>
</gene>
<dbReference type="EMBL" id="JBDLBR010000001">
    <property type="protein sequence ID" value="MEN7536462.1"/>
    <property type="molecule type" value="Genomic_DNA"/>
</dbReference>
<organism evidence="1 2">
    <name type="scientific">Aurantiacibacter flavus</name>
    <dbReference type="NCBI Taxonomy" id="3145232"/>
    <lineage>
        <taxon>Bacteria</taxon>
        <taxon>Pseudomonadati</taxon>
        <taxon>Pseudomonadota</taxon>
        <taxon>Alphaproteobacteria</taxon>
        <taxon>Sphingomonadales</taxon>
        <taxon>Erythrobacteraceae</taxon>
        <taxon>Aurantiacibacter</taxon>
    </lineage>
</organism>
<proteinExistence type="predicted"/>
<accession>A0ABV0CUY5</accession>
<keyword evidence="2" id="KW-1185">Reference proteome</keyword>